<dbReference type="InterPro" id="IPR033332">
    <property type="entry name" value="BTG"/>
</dbReference>
<dbReference type="PRINTS" id="PR00310">
    <property type="entry name" value="ANTIPRLFBTG1"/>
</dbReference>
<dbReference type="PANTHER" id="PTHR22978:SF22">
    <property type="entry name" value="BTG FAMILY PROTEIN"/>
    <property type="match status" value="1"/>
</dbReference>
<dbReference type="Proteomes" id="UP000242188">
    <property type="component" value="Unassembled WGS sequence"/>
</dbReference>
<reference evidence="3 4" key="1">
    <citation type="journal article" date="2017" name="Nat. Ecol. Evol.">
        <title>Scallop genome provides insights into evolution of bilaterian karyotype and development.</title>
        <authorList>
            <person name="Wang S."/>
            <person name="Zhang J."/>
            <person name="Jiao W."/>
            <person name="Li J."/>
            <person name="Xun X."/>
            <person name="Sun Y."/>
            <person name="Guo X."/>
            <person name="Huan P."/>
            <person name="Dong B."/>
            <person name="Zhang L."/>
            <person name="Hu X."/>
            <person name="Sun X."/>
            <person name="Wang J."/>
            <person name="Zhao C."/>
            <person name="Wang Y."/>
            <person name="Wang D."/>
            <person name="Huang X."/>
            <person name="Wang R."/>
            <person name="Lv J."/>
            <person name="Li Y."/>
            <person name="Zhang Z."/>
            <person name="Liu B."/>
            <person name="Lu W."/>
            <person name="Hui Y."/>
            <person name="Liang J."/>
            <person name="Zhou Z."/>
            <person name="Hou R."/>
            <person name="Li X."/>
            <person name="Liu Y."/>
            <person name="Li H."/>
            <person name="Ning X."/>
            <person name="Lin Y."/>
            <person name="Zhao L."/>
            <person name="Xing Q."/>
            <person name="Dou J."/>
            <person name="Li Y."/>
            <person name="Mao J."/>
            <person name="Guo H."/>
            <person name="Dou H."/>
            <person name="Li T."/>
            <person name="Mu C."/>
            <person name="Jiang W."/>
            <person name="Fu Q."/>
            <person name="Fu X."/>
            <person name="Miao Y."/>
            <person name="Liu J."/>
            <person name="Yu Q."/>
            <person name="Li R."/>
            <person name="Liao H."/>
            <person name="Li X."/>
            <person name="Kong Y."/>
            <person name="Jiang Z."/>
            <person name="Chourrout D."/>
            <person name="Li R."/>
            <person name="Bao Z."/>
        </authorList>
    </citation>
    <scope>NUCLEOTIDE SEQUENCE [LARGE SCALE GENOMIC DNA]</scope>
    <source>
        <strain evidence="3 4">PY_sf001</strain>
    </source>
</reference>
<dbReference type="GO" id="GO:0005634">
    <property type="term" value="C:nucleus"/>
    <property type="evidence" value="ECO:0007669"/>
    <property type="project" value="TreeGrafter"/>
</dbReference>
<dbReference type="EMBL" id="NEDP02076676">
    <property type="protein sequence ID" value="OWF36102.1"/>
    <property type="molecule type" value="Genomic_DNA"/>
</dbReference>
<dbReference type="PANTHER" id="PTHR22978">
    <property type="entry name" value="B-CELL TRANSLOCATION GENE"/>
    <property type="match status" value="1"/>
</dbReference>
<dbReference type="Gene3D" id="3.90.640.90">
    <property type="entry name" value="Anti-proliferative protein, N-terminal domain"/>
    <property type="match status" value="1"/>
</dbReference>
<evidence type="ECO:0000259" key="2">
    <source>
        <dbReference type="SMART" id="SM00099"/>
    </source>
</evidence>
<feature type="domain" description="Anti-proliferative protein" evidence="2">
    <location>
        <begin position="1"/>
        <end position="108"/>
    </location>
</feature>
<dbReference type="SUPFAM" id="SSF160696">
    <property type="entry name" value="BTG domain-like"/>
    <property type="match status" value="1"/>
</dbReference>
<gene>
    <name evidence="3" type="ORF">KP79_PYT08462</name>
</gene>
<name>A0A210PHZ1_MIZYE</name>
<sequence length="175" mass="19895">MKREVKSAVDFLSNILKAANLGNDQQIASFNSTLQMLLTNKFESHWFPEKPCKGSGYRCIRINHNMDPLIMQAGVFSGLNKLRMCSTLPRELTMWVDPEDVSYRIGENGSIGILYDAESESELQQQTQESSQSTHQQTDMDSINKNYQSCKEQLMSVSKENNINQLKQLAAFVYS</sequence>
<proteinExistence type="inferred from homology"/>
<dbReference type="InterPro" id="IPR036054">
    <property type="entry name" value="BTG-like_sf"/>
</dbReference>
<organism evidence="3 4">
    <name type="scientific">Mizuhopecten yessoensis</name>
    <name type="common">Japanese scallop</name>
    <name type="synonym">Patinopecten yessoensis</name>
    <dbReference type="NCBI Taxonomy" id="6573"/>
    <lineage>
        <taxon>Eukaryota</taxon>
        <taxon>Metazoa</taxon>
        <taxon>Spiralia</taxon>
        <taxon>Lophotrochozoa</taxon>
        <taxon>Mollusca</taxon>
        <taxon>Bivalvia</taxon>
        <taxon>Autobranchia</taxon>
        <taxon>Pteriomorphia</taxon>
        <taxon>Pectinida</taxon>
        <taxon>Pectinoidea</taxon>
        <taxon>Pectinidae</taxon>
        <taxon>Mizuhopecten</taxon>
    </lineage>
</organism>
<dbReference type="InterPro" id="IPR002087">
    <property type="entry name" value="Anti_prolifrtn"/>
</dbReference>
<dbReference type="AlphaFoldDB" id="A0A210PHZ1"/>
<dbReference type="GO" id="GO:0008285">
    <property type="term" value="P:negative regulation of cell population proliferation"/>
    <property type="evidence" value="ECO:0007669"/>
    <property type="project" value="TreeGrafter"/>
</dbReference>
<comment type="caution">
    <text evidence="3">The sequence shown here is derived from an EMBL/GenBank/DDBJ whole genome shotgun (WGS) entry which is preliminary data.</text>
</comment>
<dbReference type="OrthoDB" id="19928at2759"/>
<evidence type="ECO:0000313" key="4">
    <source>
        <dbReference type="Proteomes" id="UP000242188"/>
    </source>
</evidence>
<keyword evidence="4" id="KW-1185">Reference proteome</keyword>
<protein>
    <submittedName>
        <fullName evidence="3">Protein BTG1</fullName>
    </submittedName>
</protein>
<evidence type="ECO:0000256" key="1">
    <source>
        <dbReference type="ARBA" id="ARBA00007989"/>
    </source>
</evidence>
<dbReference type="Pfam" id="PF07742">
    <property type="entry name" value="BTG"/>
    <property type="match status" value="1"/>
</dbReference>
<evidence type="ECO:0000313" key="3">
    <source>
        <dbReference type="EMBL" id="OWF36102.1"/>
    </source>
</evidence>
<dbReference type="STRING" id="6573.A0A210PHZ1"/>
<dbReference type="GO" id="GO:0005737">
    <property type="term" value="C:cytoplasm"/>
    <property type="evidence" value="ECO:0007669"/>
    <property type="project" value="TreeGrafter"/>
</dbReference>
<dbReference type="SMART" id="SM00099">
    <property type="entry name" value="btg1"/>
    <property type="match status" value="1"/>
</dbReference>
<accession>A0A210PHZ1</accession>
<comment type="similarity">
    <text evidence="1">Belongs to the BTG family.</text>
</comment>